<dbReference type="EMBL" id="KK365221">
    <property type="protein sequence ID" value="KCZ79886.1"/>
    <property type="molecule type" value="Genomic_DNA"/>
</dbReference>
<dbReference type="HOGENOM" id="CLU_1124287_0_0_1"/>
<dbReference type="Proteomes" id="UP000030655">
    <property type="component" value="Unassembled WGS sequence"/>
</dbReference>
<dbReference type="Gene3D" id="2.20.25.240">
    <property type="match status" value="1"/>
</dbReference>
<accession>A0A059EYS9</accession>
<gene>
    <name evidence="1" type="ORF">H312_02714</name>
</gene>
<dbReference type="AlphaFoldDB" id="A0A059EYS9"/>
<dbReference type="OrthoDB" id="6154864at2759"/>
<keyword evidence="2" id="KW-1185">Reference proteome</keyword>
<evidence type="ECO:0000313" key="2">
    <source>
        <dbReference type="Proteomes" id="UP000030655"/>
    </source>
</evidence>
<name>A0A059EYS9_9MICR</name>
<proteinExistence type="predicted"/>
<sequence>MIIEWLISEQNQRNLYINFYKFRINRRSDVRTYWKCSTSGCRKAAVFENDVLVLFDDVLEHNHGYNLDLSMKNKLSMLCFSIIEIAPYKSAFKIYQSARKKLLDLFEWHDSCFRNIPIFENFKNIIYNKKEEYIPSHNNLNFEIPDSFKFTLKNKIFLAIDNRNKEDSIICYLEKDFVRKIFNFSDLKLMFDIKFYVSPNISKQLYVIHAFKGNKYFPLIYYFLTNKTQRIYTRLLRLLQNSFYNII</sequence>
<evidence type="ECO:0000313" key="1">
    <source>
        <dbReference type="EMBL" id="KCZ79886.1"/>
    </source>
</evidence>
<reference evidence="1 2" key="2">
    <citation type="submission" date="2014-03" db="EMBL/GenBank/DDBJ databases">
        <title>The Genome Sequence of Anncaliia algerae insect isolate PRA339.</title>
        <authorList>
            <consortium name="The Broad Institute Genome Sequencing Platform"/>
            <consortium name="The Broad Institute Genome Sequencing Center for Infectious Disease"/>
            <person name="Cuomo C."/>
            <person name="Becnel J."/>
            <person name="Sanscrainte N."/>
            <person name="Walker B."/>
            <person name="Young S.K."/>
            <person name="Zeng Q."/>
            <person name="Gargeya S."/>
            <person name="Fitzgerald M."/>
            <person name="Haas B."/>
            <person name="Abouelleil A."/>
            <person name="Alvarado L."/>
            <person name="Arachchi H.M."/>
            <person name="Berlin A.M."/>
            <person name="Chapman S.B."/>
            <person name="Dewar J."/>
            <person name="Goldberg J."/>
            <person name="Griggs A."/>
            <person name="Gujja S."/>
            <person name="Hansen M."/>
            <person name="Howarth C."/>
            <person name="Imamovic A."/>
            <person name="Larimer J."/>
            <person name="McCowan C."/>
            <person name="Murphy C."/>
            <person name="Neiman D."/>
            <person name="Pearson M."/>
            <person name="Priest M."/>
            <person name="Roberts A."/>
            <person name="Saif S."/>
            <person name="Shea T."/>
            <person name="Sisk P."/>
            <person name="Sykes S."/>
            <person name="Wortman J."/>
            <person name="Nusbaum C."/>
            <person name="Birren B."/>
        </authorList>
    </citation>
    <scope>NUCLEOTIDE SEQUENCE [LARGE SCALE GENOMIC DNA]</scope>
    <source>
        <strain evidence="1 2">PRA339</strain>
    </source>
</reference>
<dbReference type="VEuPathDB" id="MicrosporidiaDB:H312_02714"/>
<organism evidence="1 2">
    <name type="scientific">Anncaliia algerae PRA339</name>
    <dbReference type="NCBI Taxonomy" id="1288291"/>
    <lineage>
        <taxon>Eukaryota</taxon>
        <taxon>Fungi</taxon>
        <taxon>Fungi incertae sedis</taxon>
        <taxon>Microsporidia</taxon>
        <taxon>Tubulinosematoidea</taxon>
        <taxon>Tubulinosematidae</taxon>
        <taxon>Anncaliia</taxon>
    </lineage>
</organism>
<reference evidence="2" key="1">
    <citation type="submission" date="2013-02" db="EMBL/GenBank/DDBJ databases">
        <authorList>
            <consortium name="The Broad Institute Genome Sequencing Platform"/>
            <person name="Cuomo C."/>
            <person name="Becnel J."/>
            <person name="Sanscrainte N."/>
            <person name="Walker B."/>
            <person name="Young S.K."/>
            <person name="Zeng Q."/>
            <person name="Gargeya S."/>
            <person name="Fitzgerald M."/>
            <person name="Haas B."/>
            <person name="Abouelleil A."/>
            <person name="Alvarado L."/>
            <person name="Arachchi H.M."/>
            <person name="Berlin A.M."/>
            <person name="Chapman S.B."/>
            <person name="Dewar J."/>
            <person name="Goldberg J."/>
            <person name="Griggs A."/>
            <person name="Gujja S."/>
            <person name="Hansen M."/>
            <person name="Howarth C."/>
            <person name="Imamovic A."/>
            <person name="Larimer J."/>
            <person name="McCowan C."/>
            <person name="Murphy C."/>
            <person name="Neiman D."/>
            <person name="Pearson M."/>
            <person name="Priest M."/>
            <person name="Roberts A."/>
            <person name="Saif S."/>
            <person name="Shea T."/>
            <person name="Sisk P."/>
            <person name="Sykes S."/>
            <person name="Wortman J."/>
            <person name="Nusbaum C."/>
            <person name="Birren B."/>
        </authorList>
    </citation>
    <scope>NUCLEOTIDE SEQUENCE [LARGE SCALE GENOMIC DNA]</scope>
    <source>
        <strain evidence="2">PRA339</strain>
    </source>
</reference>
<protein>
    <submittedName>
        <fullName evidence="1">Uncharacterized protein</fullName>
    </submittedName>
</protein>